<dbReference type="EMBL" id="FQVF01000011">
    <property type="protein sequence ID" value="SHF79639.1"/>
    <property type="molecule type" value="Genomic_DNA"/>
</dbReference>
<gene>
    <name evidence="1" type="ORF">SAMN02745753_02667</name>
</gene>
<evidence type="ECO:0000313" key="1">
    <source>
        <dbReference type="EMBL" id="SHF79639.1"/>
    </source>
</evidence>
<dbReference type="OrthoDB" id="9155076at2"/>
<organism evidence="1 2">
    <name type="scientific">Marinomonas polaris DSM 16579</name>
    <dbReference type="NCBI Taxonomy" id="1122206"/>
    <lineage>
        <taxon>Bacteria</taxon>
        <taxon>Pseudomonadati</taxon>
        <taxon>Pseudomonadota</taxon>
        <taxon>Gammaproteobacteria</taxon>
        <taxon>Oceanospirillales</taxon>
        <taxon>Oceanospirillaceae</taxon>
        <taxon>Marinomonas</taxon>
    </lineage>
</organism>
<proteinExistence type="predicted"/>
<evidence type="ECO:0000313" key="2">
    <source>
        <dbReference type="Proteomes" id="UP000184517"/>
    </source>
</evidence>
<dbReference type="Proteomes" id="UP000184517">
    <property type="component" value="Unassembled WGS sequence"/>
</dbReference>
<dbReference type="RefSeq" id="WP_072840185.1">
    <property type="nucleotide sequence ID" value="NZ_FQVF01000011.1"/>
</dbReference>
<protein>
    <submittedName>
        <fullName evidence="1">Uncharacterized protein</fullName>
    </submittedName>
</protein>
<sequence>MSKQFAEVQQDDFMKFGGERPSYLEIEDALMSLGGHGVGGNNFKNEMVKLAGWTGGALTTYAQRAAVAQAAFNRIREVLPKATTADELRAILKSLK</sequence>
<accession>A0A1M5EK64</accession>
<dbReference type="AlphaFoldDB" id="A0A1M5EK64"/>
<reference evidence="2" key="1">
    <citation type="submission" date="2016-11" db="EMBL/GenBank/DDBJ databases">
        <authorList>
            <person name="Varghese N."/>
            <person name="Submissions S."/>
        </authorList>
    </citation>
    <scope>NUCLEOTIDE SEQUENCE [LARGE SCALE GENOMIC DNA]</scope>
    <source>
        <strain evidence="2">DSM 16579</strain>
    </source>
</reference>
<keyword evidence="2" id="KW-1185">Reference proteome</keyword>
<name>A0A1M5EK64_9GAMM</name>